<keyword evidence="1" id="KW-0472">Membrane</keyword>
<dbReference type="RefSeq" id="WP_243470772.1">
    <property type="nucleotide sequence ID" value="NZ_CYUD01000007.1"/>
</dbReference>
<dbReference type="PROSITE" id="PS51208">
    <property type="entry name" value="AUTOTRANSPORTER"/>
    <property type="match status" value="1"/>
</dbReference>
<keyword evidence="1" id="KW-1133">Transmembrane helix</keyword>
<evidence type="ECO:0000313" key="4">
    <source>
        <dbReference type="Proteomes" id="UP000051260"/>
    </source>
</evidence>
<dbReference type="SUPFAM" id="SSF103515">
    <property type="entry name" value="Autotransporter"/>
    <property type="match status" value="1"/>
</dbReference>
<dbReference type="EMBL" id="CYUD01000007">
    <property type="protein sequence ID" value="CUK03535.1"/>
    <property type="molecule type" value="Genomic_DNA"/>
</dbReference>
<dbReference type="STRING" id="1715692.RUE5091_02516"/>
<evidence type="ECO:0000313" key="3">
    <source>
        <dbReference type="EMBL" id="CUK03535.1"/>
    </source>
</evidence>
<dbReference type="InterPro" id="IPR036709">
    <property type="entry name" value="Autotransporte_beta_dom_sf"/>
</dbReference>
<feature type="transmembrane region" description="Helical" evidence="1">
    <location>
        <begin position="12"/>
        <end position="30"/>
    </location>
</feature>
<keyword evidence="1" id="KW-0812">Transmembrane</keyword>
<feature type="domain" description="Autotransporter" evidence="2">
    <location>
        <begin position="506"/>
        <end position="790"/>
    </location>
</feature>
<gene>
    <name evidence="3" type="ORF">RUE5091_02516</name>
</gene>
<dbReference type="AlphaFoldDB" id="A0A0P1III3"/>
<reference evidence="4" key="1">
    <citation type="submission" date="2015-09" db="EMBL/GenBank/DDBJ databases">
        <authorList>
            <person name="Rodrigo-Torres L."/>
            <person name="Arahal D.R."/>
        </authorList>
    </citation>
    <scope>NUCLEOTIDE SEQUENCE [LARGE SCALE GENOMIC DNA]</scope>
    <source>
        <strain evidence="4">CECT 5091</strain>
    </source>
</reference>
<proteinExistence type="predicted"/>
<sequence length="790" mass="82663">MTNNRPFPLSRIAQLITLANIAFVILAYLMSPTKVQAQSSQACVELGSPRIEYSSGSESTRVNQTISTTERTCLPIPNGPITGLTIGNSSITSSGEIELYVPGQNTVPSNASVLTLLNVDVAAGSGDFVSREALATNINGKLRVNLIGTSIGSGRSMTFVPFNGANIDPTEVYFQSDRPLTYDNLTVMGATEVVFGAYYIQTRVAEASDFTLTNSSISSTSDMAIAAGTTVRLDAASNLNTVNFENFGTLAGTGTVNAFNFTVKNGGVLSPGFSIGTLNNSGGIAFETGSRILSEVDPTAGQKADLVSSSGPVTGINRATIQVEAARPGLTAQDYAAGNDYTVFQASRFDGNSPTLVAGGSLPALSSLSISNTPTADGRIDIAFSTLPVSSLPQHPSVVGSPNASNLAGAVANTTNTSPGTNLTNGSTLGNTVNTLTNSGLAGFNRVHAEPYSSNLTVGLEQLDLITNTVLSHADCRKYQAVGFSNADQPVAEGEIDSAQSPSGAIDCSDRRWWIDTAYVSGDVDGSNGLGTFDYSLGTILVGADVASTDRGVVGVYAGFGTSSMDEHDQVDQDFSTDSYHVGVYGRTTTGTWEFSGLIGYMFGETDAKRNNPSVDGFTGGEAKSDLDQEGIHAGIQARKLFNLESGARVSTVFGLNYGRIQQGSGTETGGGDFNYSIEKANAESLVASIGIDYQRDFLTENGVLTPIAFARYEYDFFANKDSEHEITVTSPIFGTFTQVGQNRGANGFVLGLGLGYQISDLARLTAGYGYSVRSNGQEHGLGANLSVRF</sequence>
<keyword evidence="4" id="KW-1185">Reference proteome</keyword>
<evidence type="ECO:0000259" key="2">
    <source>
        <dbReference type="PROSITE" id="PS51208"/>
    </source>
</evidence>
<dbReference type="Gene3D" id="2.40.128.130">
    <property type="entry name" value="Autotransporter beta-domain"/>
    <property type="match status" value="1"/>
</dbReference>
<dbReference type="Proteomes" id="UP000051260">
    <property type="component" value="Unassembled WGS sequence"/>
</dbReference>
<dbReference type="Pfam" id="PF03797">
    <property type="entry name" value="Autotransporter"/>
    <property type="match status" value="1"/>
</dbReference>
<dbReference type="InterPro" id="IPR005546">
    <property type="entry name" value="Autotransporte_beta"/>
</dbReference>
<protein>
    <recommendedName>
        <fullName evidence="2">Autotransporter domain-containing protein</fullName>
    </recommendedName>
</protein>
<organism evidence="3 4">
    <name type="scientific">Ruegeria denitrificans</name>
    <dbReference type="NCBI Taxonomy" id="1715692"/>
    <lineage>
        <taxon>Bacteria</taxon>
        <taxon>Pseudomonadati</taxon>
        <taxon>Pseudomonadota</taxon>
        <taxon>Alphaproteobacteria</taxon>
        <taxon>Rhodobacterales</taxon>
        <taxon>Roseobacteraceae</taxon>
        <taxon>Ruegeria</taxon>
    </lineage>
</organism>
<evidence type="ECO:0000256" key="1">
    <source>
        <dbReference type="SAM" id="Phobius"/>
    </source>
</evidence>
<name>A0A0P1III3_9RHOB</name>
<dbReference type="SMART" id="SM00869">
    <property type="entry name" value="Autotransporter"/>
    <property type="match status" value="1"/>
</dbReference>
<accession>A0A0P1III3</accession>